<dbReference type="Proteomes" id="UP000315724">
    <property type="component" value="Chromosome"/>
</dbReference>
<dbReference type="AlphaFoldDB" id="A0A517QPG7"/>
<dbReference type="PANTHER" id="PTHR13748">
    <property type="entry name" value="COBW-RELATED"/>
    <property type="match status" value="1"/>
</dbReference>
<protein>
    <submittedName>
        <fullName evidence="2">Putative GTP-binding protein YjiA</fullName>
    </submittedName>
</protein>
<feature type="domain" description="CobW/HypB/UreG nucleotide-binding" evidence="1">
    <location>
        <begin position="8"/>
        <end position="185"/>
    </location>
</feature>
<dbReference type="EMBL" id="CP036267">
    <property type="protein sequence ID" value="QDT33529.1"/>
    <property type="molecule type" value="Genomic_DNA"/>
</dbReference>
<dbReference type="InterPro" id="IPR027417">
    <property type="entry name" value="P-loop_NTPase"/>
</dbReference>
<dbReference type="KEGG" id="tpol:Mal48_27820"/>
<organism evidence="2 3">
    <name type="scientific">Thalassoglobus polymorphus</name>
    <dbReference type="NCBI Taxonomy" id="2527994"/>
    <lineage>
        <taxon>Bacteria</taxon>
        <taxon>Pseudomonadati</taxon>
        <taxon>Planctomycetota</taxon>
        <taxon>Planctomycetia</taxon>
        <taxon>Planctomycetales</taxon>
        <taxon>Planctomycetaceae</taxon>
        <taxon>Thalassoglobus</taxon>
    </lineage>
</organism>
<reference evidence="2 3" key="1">
    <citation type="submission" date="2019-02" db="EMBL/GenBank/DDBJ databases">
        <title>Deep-cultivation of Planctomycetes and their phenomic and genomic characterization uncovers novel biology.</title>
        <authorList>
            <person name="Wiegand S."/>
            <person name="Jogler M."/>
            <person name="Boedeker C."/>
            <person name="Pinto D."/>
            <person name="Vollmers J."/>
            <person name="Rivas-Marin E."/>
            <person name="Kohn T."/>
            <person name="Peeters S.H."/>
            <person name="Heuer A."/>
            <person name="Rast P."/>
            <person name="Oberbeckmann S."/>
            <person name="Bunk B."/>
            <person name="Jeske O."/>
            <person name="Meyerdierks A."/>
            <person name="Storesund J.E."/>
            <person name="Kallscheuer N."/>
            <person name="Luecker S."/>
            <person name="Lage O.M."/>
            <person name="Pohl T."/>
            <person name="Merkel B.J."/>
            <person name="Hornburger P."/>
            <person name="Mueller R.-W."/>
            <person name="Bruemmer F."/>
            <person name="Labrenz M."/>
            <person name="Spormann A.M."/>
            <person name="Op den Camp H."/>
            <person name="Overmann J."/>
            <person name="Amann R."/>
            <person name="Jetten M.S.M."/>
            <person name="Mascher T."/>
            <person name="Medema M.H."/>
            <person name="Devos D.P."/>
            <person name="Kaster A.-K."/>
            <person name="Ovreas L."/>
            <person name="Rohde M."/>
            <person name="Galperin M.Y."/>
            <person name="Jogler C."/>
        </authorList>
    </citation>
    <scope>NUCLEOTIDE SEQUENCE [LARGE SCALE GENOMIC DNA]</scope>
    <source>
        <strain evidence="2 3">Mal48</strain>
    </source>
</reference>
<dbReference type="SUPFAM" id="SSF52540">
    <property type="entry name" value="P-loop containing nucleoside triphosphate hydrolases"/>
    <property type="match status" value="1"/>
</dbReference>
<accession>A0A517QPG7</accession>
<sequence>MTHRIRYIMVGGFLGAGKTTTLGRLAAHYREEGFNVGIVTNDQATDLVDTNTLRSQGFDVGEVAGACFCCNFNELIDTMGNLSVEERPDVILAEPVGSCTDLVATVIQPIKQLFDAEFEIAPYPVILKPSHGVRILKNEQGRGFSPKAEYILKKQLEEADVILINRIDELSPEEVDEITSLCKEQFEETPLIRMSAKTGEGFDELVEFLTQQGEFGHKILDIDYDIYADGEAELGWLNSSLTLRSDEEFELDQALLGVVQHLQSQLLNAELEPAHLKVIGLWEGFFGVANLISSQTQAELSLPSKCNVKQAEVIVNARVACDPELLEDFVNESVSAVAKEFNLTAEFRQTQRFRPGRPVPTHRFATPGRE</sequence>
<name>A0A517QPG7_9PLAN</name>
<evidence type="ECO:0000313" key="2">
    <source>
        <dbReference type="EMBL" id="QDT33529.1"/>
    </source>
</evidence>
<dbReference type="Gene3D" id="3.40.50.300">
    <property type="entry name" value="P-loop containing nucleotide triphosphate hydrolases"/>
    <property type="match status" value="1"/>
</dbReference>
<dbReference type="OrthoDB" id="9808822at2"/>
<dbReference type="InterPro" id="IPR051316">
    <property type="entry name" value="Zinc-reg_GTPase_activator"/>
</dbReference>
<dbReference type="RefSeq" id="WP_145199951.1">
    <property type="nucleotide sequence ID" value="NZ_CP036267.1"/>
</dbReference>
<gene>
    <name evidence="2" type="ORF">Mal48_27820</name>
</gene>
<keyword evidence="3" id="KW-1185">Reference proteome</keyword>
<dbReference type="GO" id="GO:0005737">
    <property type="term" value="C:cytoplasm"/>
    <property type="evidence" value="ECO:0007669"/>
    <property type="project" value="TreeGrafter"/>
</dbReference>
<dbReference type="Pfam" id="PF02492">
    <property type="entry name" value="cobW"/>
    <property type="match status" value="1"/>
</dbReference>
<evidence type="ECO:0000313" key="3">
    <source>
        <dbReference type="Proteomes" id="UP000315724"/>
    </source>
</evidence>
<dbReference type="PANTHER" id="PTHR13748:SF62">
    <property type="entry name" value="COBW DOMAIN-CONTAINING PROTEIN"/>
    <property type="match status" value="1"/>
</dbReference>
<proteinExistence type="predicted"/>
<evidence type="ECO:0000259" key="1">
    <source>
        <dbReference type="Pfam" id="PF02492"/>
    </source>
</evidence>
<dbReference type="InterPro" id="IPR003495">
    <property type="entry name" value="CobW/HypB/UreG_nucleotide-bd"/>
</dbReference>